<name>A0A814Y570_9BILA</name>
<dbReference type="InterPro" id="IPR029488">
    <property type="entry name" value="Hmw/CFAP97"/>
</dbReference>
<feature type="region of interest" description="Disordered" evidence="2">
    <location>
        <begin position="160"/>
        <end position="206"/>
    </location>
</feature>
<sequence length="206" mass="24653">MHKSFQPTIPASNRYLKKKWDEKYYSEHRILIRDARPSVDTRPPPTYMHLHMKLKKIQLEEERMATIERDNRILLEKMTHTMRTTGCVNNRNDYESKSLNQEKRRRELLRVSKENETMIKRIMARKNDTDGENWKNSWSKNASYLDNIAKYNPDWYLSKTNSRQMNDEKPSLKRSQSVPREDKNDVTAVFNTNEAKTKNIENNSTQ</sequence>
<dbReference type="InterPro" id="IPR038792">
    <property type="entry name" value="CFAP97D1/2"/>
</dbReference>
<evidence type="ECO:0000256" key="1">
    <source>
        <dbReference type="ARBA" id="ARBA00008315"/>
    </source>
</evidence>
<dbReference type="PANTHER" id="PTHR33768:SF3">
    <property type="entry name" value="MIP11318P"/>
    <property type="match status" value="1"/>
</dbReference>
<evidence type="ECO:0000256" key="2">
    <source>
        <dbReference type="SAM" id="MobiDB-lite"/>
    </source>
</evidence>
<organism evidence="3 4">
    <name type="scientific">Rotaria magnacalcarata</name>
    <dbReference type="NCBI Taxonomy" id="392030"/>
    <lineage>
        <taxon>Eukaryota</taxon>
        <taxon>Metazoa</taxon>
        <taxon>Spiralia</taxon>
        <taxon>Gnathifera</taxon>
        <taxon>Rotifera</taxon>
        <taxon>Eurotatoria</taxon>
        <taxon>Bdelloidea</taxon>
        <taxon>Philodinida</taxon>
        <taxon>Philodinidae</taxon>
        <taxon>Rotaria</taxon>
    </lineage>
</organism>
<accession>A0A814Y570</accession>
<reference evidence="3" key="1">
    <citation type="submission" date="2021-02" db="EMBL/GenBank/DDBJ databases">
        <authorList>
            <person name="Nowell W R."/>
        </authorList>
    </citation>
    <scope>NUCLEOTIDE SEQUENCE</scope>
</reference>
<dbReference type="AlphaFoldDB" id="A0A814Y570"/>
<gene>
    <name evidence="3" type="ORF">CJN711_LOCUS13221</name>
</gene>
<evidence type="ECO:0000313" key="4">
    <source>
        <dbReference type="Proteomes" id="UP000663855"/>
    </source>
</evidence>
<comment type="caution">
    <text evidence="3">The sequence shown here is derived from an EMBL/GenBank/DDBJ whole genome shotgun (WGS) entry which is preliminary data.</text>
</comment>
<dbReference type="PANTHER" id="PTHR33768">
    <property type="entry name" value="MIP11318P"/>
    <property type="match status" value="1"/>
</dbReference>
<feature type="compositionally biased region" description="Polar residues" evidence="2">
    <location>
        <begin position="189"/>
        <end position="206"/>
    </location>
</feature>
<proteinExistence type="inferred from homology"/>
<dbReference type="EMBL" id="CAJNOV010005801">
    <property type="protein sequence ID" value="CAF1225465.1"/>
    <property type="molecule type" value="Genomic_DNA"/>
</dbReference>
<dbReference type="Pfam" id="PF13879">
    <property type="entry name" value="Hmw_CFAP97"/>
    <property type="match status" value="1"/>
</dbReference>
<dbReference type="Proteomes" id="UP000663855">
    <property type="component" value="Unassembled WGS sequence"/>
</dbReference>
<protein>
    <submittedName>
        <fullName evidence="3">Uncharacterized protein</fullName>
    </submittedName>
</protein>
<evidence type="ECO:0000313" key="3">
    <source>
        <dbReference type="EMBL" id="CAF1225465.1"/>
    </source>
</evidence>
<comment type="similarity">
    <text evidence="1">Belongs to the CFAP97 family.</text>
</comment>